<gene>
    <name evidence="17" type="ORF">AVW16_07025</name>
</gene>
<dbReference type="STRING" id="1452487.AVW16_07025"/>
<dbReference type="NCBIfam" id="TIGR01386">
    <property type="entry name" value="cztS_silS_copS"/>
    <property type="match status" value="1"/>
</dbReference>
<feature type="domain" description="HAMP" evidence="16">
    <location>
        <begin position="192"/>
        <end position="245"/>
    </location>
</feature>
<keyword evidence="8 14" id="KW-0547">Nucleotide-binding</keyword>
<comment type="function">
    <text evidence="14">Member of a two-component regulatory system.</text>
</comment>
<dbReference type="Gene3D" id="1.10.287.130">
    <property type="match status" value="1"/>
</dbReference>
<proteinExistence type="predicted"/>
<dbReference type="InterPro" id="IPR003594">
    <property type="entry name" value="HATPase_dom"/>
</dbReference>
<dbReference type="CDD" id="cd00075">
    <property type="entry name" value="HATPase"/>
    <property type="match status" value="1"/>
</dbReference>
<dbReference type="GO" id="GO:0005524">
    <property type="term" value="F:ATP binding"/>
    <property type="evidence" value="ECO:0007669"/>
    <property type="project" value="UniProtKB-KW"/>
</dbReference>
<dbReference type="EMBL" id="LQQU01000009">
    <property type="protein sequence ID" value="KZE34217.1"/>
    <property type="molecule type" value="Genomic_DNA"/>
</dbReference>
<dbReference type="InterPro" id="IPR050428">
    <property type="entry name" value="TCS_sensor_his_kinase"/>
</dbReference>
<evidence type="ECO:0000313" key="17">
    <source>
        <dbReference type="EMBL" id="KZE34217.1"/>
    </source>
</evidence>
<evidence type="ECO:0000256" key="8">
    <source>
        <dbReference type="ARBA" id="ARBA00022741"/>
    </source>
</evidence>
<feature type="transmembrane region" description="Helical" evidence="14">
    <location>
        <begin position="20"/>
        <end position="42"/>
    </location>
</feature>
<evidence type="ECO:0000256" key="11">
    <source>
        <dbReference type="ARBA" id="ARBA00022989"/>
    </source>
</evidence>
<organism evidence="17 18">
    <name type="scientific">Crenobacter luteus</name>
    <dbReference type="NCBI Taxonomy" id="1452487"/>
    <lineage>
        <taxon>Bacteria</taxon>
        <taxon>Pseudomonadati</taxon>
        <taxon>Pseudomonadota</taxon>
        <taxon>Betaproteobacteria</taxon>
        <taxon>Neisseriales</taxon>
        <taxon>Neisseriaceae</taxon>
        <taxon>Crenobacter</taxon>
    </lineage>
</organism>
<keyword evidence="13 14" id="KW-0472">Membrane</keyword>
<dbReference type="InterPro" id="IPR005467">
    <property type="entry name" value="His_kinase_dom"/>
</dbReference>
<evidence type="ECO:0000259" key="16">
    <source>
        <dbReference type="PROSITE" id="PS50885"/>
    </source>
</evidence>
<dbReference type="InterPro" id="IPR003661">
    <property type="entry name" value="HisK_dim/P_dom"/>
</dbReference>
<evidence type="ECO:0000256" key="10">
    <source>
        <dbReference type="ARBA" id="ARBA00022840"/>
    </source>
</evidence>
<name>A0A163D9Z1_9NEIS</name>
<dbReference type="Pfam" id="PF00672">
    <property type="entry name" value="HAMP"/>
    <property type="match status" value="1"/>
</dbReference>
<evidence type="ECO:0000256" key="13">
    <source>
        <dbReference type="ARBA" id="ARBA00023136"/>
    </source>
</evidence>
<keyword evidence="12 14" id="KW-0902">Two-component regulatory system</keyword>
<evidence type="ECO:0000256" key="12">
    <source>
        <dbReference type="ARBA" id="ARBA00023012"/>
    </source>
</evidence>
<keyword evidence="9 14" id="KW-0418">Kinase</keyword>
<dbReference type="SMART" id="SM00388">
    <property type="entry name" value="HisKA"/>
    <property type="match status" value="1"/>
</dbReference>
<dbReference type="SMART" id="SM00304">
    <property type="entry name" value="HAMP"/>
    <property type="match status" value="1"/>
</dbReference>
<dbReference type="PANTHER" id="PTHR45436:SF3">
    <property type="entry name" value="SENSOR HISTIDINE KINASE HPRS"/>
    <property type="match status" value="1"/>
</dbReference>
<dbReference type="AlphaFoldDB" id="A0A163D9Z1"/>
<dbReference type="SMART" id="SM00387">
    <property type="entry name" value="HATPase_c"/>
    <property type="match status" value="1"/>
</dbReference>
<evidence type="ECO:0000256" key="2">
    <source>
        <dbReference type="ARBA" id="ARBA00004533"/>
    </source>
</evidence>
<evidence type="ECO:0000313" key="18">
    <source>
        <dbReference type="Proteomes" id="UP000076625"/>
    </source>
</evidence>
<dbReference type="Gene3D" id="3.30.565.10">
    <property type="entry name" value="Histidine kinase-like ATPase, C-terminal domain"/>
    <property type="match status" value="1"/>
</dbReference>
<dbReference type="PANTHER" id="PTHR45436">
    <property type="entry name" value="SENSOR HISTIDINE KINASE YKOH"/>
    <property type="match status" value="1"/>
</dbReference>
<comment type="caution">
    <text evidence="17">The sequence shown here is derived from an EMBL/GenBank/DDBJ whole genome shotgun (WGS) entry which is preliminary data.</text>
</comment>
<dbReference type="Gene3D" id="6.10.340.10">
    <property type="match status" value="1"/>
</dbReference>
<dbReference type="GO" id="GO:0005886">
    <property type="term" value="C:plasma membrane"/>
    <property type="evidence" value="ECO:0007669"/>
    <property type="project" value="UniProtKB-SubCell"/>
</dbReference>
<dbReference type="InterPro" id="IPR036097">
    <property type="entry name" value="HisK_dim/P_sf"/>
</dbReference>
<dbReference type="EC" id="2.7.13.3" evidence="14"/>
<keyword evidence="4 14" id="KW-0997">Cell inner membrane</keyword>
<dbReference type="Pfam" id="PF02518">
    <property type="entry name" value="HATPase_c"/>
    <property type="match status" value="1"/>
</dbReference>
<evidence type="ECO:0000256" key="9">
    <source>
        <dbReference type="ARBA" id="ARBA00022777"/>
    </source>
</evidence>
<evidence type="ECO:0000256" key="7">
    <source>
        <dbReference type="ARBA" id="ARBA00022692"/>
    </source>
</evidence>
<dbReference type="PROSITE" id="PS50109">
    <property type="entry name" value="HIS_KIN"/>
    <property type="match status" value="1"/>
</dbReference>
<dbReference type="CDD" id="cd00082">
    <property type="entry name" value="HisKA"/>
    <property type="match status" value="1"/>
</dbReference>
<keyword evidence="7 14" id="KW-0812">Transmembrane</keyword>
<dbReference type="InterPro" id="IPR003660">
    <property type="entry name" value="HAMP_dom"/>
</dbReference>
<feature type="domain" description="Histidine kinase" evidence="15">
    <location>
        <begin position="253"/>
        <end position="451"/>
    </location>
</feature>
<comment type="subcellular location">
    <subcellularLocation>
        <location evidence="2 14">Cell inner membrane</location>
    </subcellularLocation>
</comment>
<keyword evidence="3 14" id="KW-1003">Cell membrane</keyword>
<dbReference type="Proteomes" id="UP000076625">
    <property type="component" value="Unassembled WGS sequence"/>
</dbReference>
<evidence type="ECO:0000256" key="1">
    <source>
        <dbReference type="ARBA" id="ARBA00000085"/>
    </source>
</evidence>
<dbReference type="Pfam" id="PF00512">
    <property type="entry name" value="HisKA"/>
    <property type="match status" value="1"/>
</dbReference>
<protein>
    <recommendedName>
        <fullName evidence="14">Sensor protein</fullName>
        <ecNumber evidence="14">2.7.13.3</ecNumber>
    </recommendedName>
</protein>
<keyword evidence="11 14" id="KW-1133">Transmembrane helix</keyword>
<sequence length="464" mass="50423">MCWRPGVSNKHAGSLTLRVALGFAVLTVFLVASSGVYLYLALKQEMAQRDREELAGKITLFQKAIAFVPDVASLRREPGVLTHFLIGHESLALRVRDEAGRVVVASPASLPHTATQGLPPGLVSLAGSGVDGHAWKGLAAPAALANGERVRLEVWRATHQQLALLEWYRNHLVVAGFAATLVAAALGWLLVRRSLRPLFALTRSAQAIHRHTLSQRLDAGRVPRELQGLVDSFNGVLERLDRAFAQLTDYANDLAHEMRTPLGILLGQTQVALSRERTVAEYQRVLADNAEALEGLARTVNDLLFLAKLENAQNHLSFETLDLDAEAKRVCEFFEMLAEEKNIRLVITGTLRLEADRGALRRLFNNLISNAIRYSPPGGVVQVTMEPSLPGFVVENAPANPLPDDLSAMFDRFYSRGEKGEGHGLGLPIAAAIARLHGGELRAERRGGRLGLVARFGGASASPV</sequence>
<evidence type="ECO:0000256" key="5">
    <source>
        <dbReference type="ARBA" id="ARBA00022553"/>
    </source>
</evidence>
<dbReference type="SUPFAM" id="SSF55874">
    <property type="entry name" value="ATPase domain of HSP90 chaperone/DNA topoisomerase II/histidine kinase"/>
    <property type="match status" value="1"/>
</dbReference>
<evidence type="ECO:0000256" key="4">
    <source>
        <dbReference type="ARBA" id="ARBA00022519"/>
    </source>
</evidence>
<evidence type="ECO:0000259" key="15">
    <source>
        <dbReference type="PROSITE" id="PS50109"/>
    </source>
</evidence>
<evidence type="ECO:0000256" key="14">
    <source>
        <dbReference type="RuleBase" id="RU364088"/>
    </source>
</evidence>
<dbReference type="SUPFAM" id="SSF47384">
    <property type="entry name" value="Homodimeric domain of signal transducing histidine kinase"/>
    <property type="match status" value="1"/>
</dbReference>
<accession>A0A163D9Z1</accession>
<keyword evidence="18" id="KW-1185">Reference proteome</keyword>
<evidence type="ECO:0000256" key="6">
    <source>
        <dbReference type="ARBA" id="ARBA00022679"/>
    </source>
</evidence>
<evidence type="ECO:0000256" key="3">
    <source>
        <dbReference type="ARBA" id="ARBA00022475"/>
    </source>
</evidence>
<dbReference type="PROSITE" id="PS50885">
    <property type="entry name" value="HAMP"/>
    <property type="match status" value="1"/>
</dbReference>
<dbReference type="OrthoDB" id="9786919at2"/>
<dbReference type="InterPro" id="IPR006290">
    <property type="entry name" value="CztS_silS_copS"/>
</dbReference>
<dbReference type="InterPro" id="IPR036890">
    <property type="entry name" value="HATPase_C_sf"/>
</dbReference>
<keyword evidence="5" id="KW-0597">Phosphoprotein</keyword>
<feature type="transmembrane region" description="Helical" evidence="14">
    <location>
        <begin position="172"/>
        <end position="191"/>
    </location>
</feature>
<keyword evidence="6 14" id="KW-0808">Transferase</keyword>
<comment type="catalytic activity">
    <reaction evidence="1 14">
        <text>ATP + protein L-histidine = ADP + protein N-phospho-L-histidine.</text>
        <dbReference type="EC" id="2.7.13.3"/>
    </reaction>
</comment>
<reference evidence="18" key="1">
    <citation type="submission" date="2016-01" db="EMBL/GenBank/DDBJ databases">
        <title>Draft genome of Chromobacterium sp. F49.</title>
        <authorList>
            <person name="Hong K.W."/>
        </authorList>
    </citation>
    <scope>NUCLEOTIDE SEQUENCE [LARGE SCALE GENOMIC DNA]</scope>
    <source>
        <strain evidence="18">CN10</strain>
    </source>
</reference>
<dbReference type="GO" id="GO:0000155">
    <property type="term" value="F:phosphorelay sensor kinase activity"/>
    <property type="evidence" value="ECO:0007669"/>
    <property type="project" value="InterPro"/>
</dbReference>
<keyword evidence="10 14" id="KW-0067">ATP-binding</keyword>